<dbReference type="OrthoDB" id="1493331at2"/>
<gene>
    <name evidence="7" type="ORF">EI427_10685</name>
</gene>
<dbReference type="EMBL" id="CP034562">
    <property type="protein sequence ID" value="AZQ62685.1"/>
    <property type="molecule type" value="Genomic_DNA"/>
</dbReference>
<feature type="transmembrane region" description="Helical" evidence="6">
    <location>
        <begin position="52"/>
        <end position="71"/>
    </location>
</feature>
<reference evidence="7 8" key="1">
    <citation type="submission" date="2018-12" db="EMBL/GenBank/DDBJ databases">
        <title>Flammeovirga pectinis sp. nov., isolated from the gut of the Korean scallop, Patinopecten yessoensis.</title>
        <authorList>
            <person name="Bae J.-W."/>
            <person name="Jeong Y.-S."/>
            <person name="Kang W."/>
        </authorList>
    </citation>
    <scope>NUCLEOTIDE SEQUENCE [LARGE SCALE GENOMIC DNA]</scope>
    <source>
        <strain evidence="7 8">L12M1</strain>
    </source>
</reference>
<dbReference type="NCBIfam" id="TIGR00374">
    <property type="entry name" value="flippase-like domain"/>
    <property type="match status" value="1"/>
</dbReference>
<dbReference type="PANTHER" id="PTHR37693">
    <property type="entry name" value="PHOSPHATIDYLGLYCEROL LYSYLTRANSFERASE"/>
    <property type="match status" value="1"/>
</dbReference>
<feature type="transmembrane region" description="Helical" evidence="6">
    <location>
        <begin position="92"/>
        <end position="113"/>
    </location>
</feature>
<dbReference type="InterPro" id="IPR022791">
    <property type="entry name" value="L-PG_synthase/AglD"/>
</dbReference>
<evidence type="ECO:0000256" key="3">
    <source>
        <dbReference type="ARBA" id="ARBA00022692"/>
    </source>
</evidence>
<dbReference type="Pfam" id="PF03706">
    <property type="entry name" value="LPG_synthase_TM"/>
    <property type="match status" value="1"/>
</dbReference>
<organism evidence="7 8">
    <name type="scientific">Flammeovirga pectinis</name>
    <dbReference type="NCBI Taxonomy" id="2494373"/>
    <lineage>
        <taxon>Bacteria</taxon>
        <taxon>Pseudomonadati</taxon>
        <taxon>Bacteroidota</taxon>
        <taxon>Cytophagia</taxon>
        <taxon>Cytophagales</taxon>
        <taxon>Flammeovirgaceae</taxon>
        <taxon>Flammeovirga</taxon>
    </lineage>
</organism>
<dbReference type="AlphaFoldDB" id="A0A3S9P3A4"/>
<sequence>MKTQQQKMLSNFSPTKIILPILVGLGVLVYMISSDDSINYDVIVDNLKNLSLWWVFASFLVLFGRDFGYMYRIRELTDKKLNWNSSFYVIMLWEFASAVTPSVVGGTTLAVFIMNKEKIPFGKALSFVMLTAVLDNLFFVTASLLVIALFPGSIFPANNYSAEILGLTLGLKQLFAISVTLILLYTLLMAWGLFIGPKSFKKFLWFLTSTRFTKRWRKSAVKSGNEMILAANELKGHPKSYWIKVISSTVFIWTARYAMLNCLINAFLHIDLFTLTSTDIHNQFLIFGRQIVMWIVMLVSPTPGSAGTAEYFFGEFFKEFFSNGGIVLVVALFWRLFTYYAYLLIGVFILPRWLQKTATKKN</sequence>
<dbReference type="PANTHER" id="PTHR37693:SF1">
    <property type="entry name" value="INTEGRAL MEMBRANE PROTEIN"/>
    <property type="match status" value="1"/>
</dbReference>
<evidence type="ECO:0000256" key="2">
    <source>
        <dbReference type="ARBA" id="ARBA00022475"/>
    </source>
</evidence>
<proteinExistence type="predicted"/>
<feature type="transmembrane region" description="Helical" evidence="6">
    <location>
        <begin position="125"/>
        <end position="153"/>
    </location>
</feature>
<dbReference type="KEGG" id="fll:EI427_10685"/>
<evidence type="ECO:0000256" key="5">
    <source>
        <dbReference type="ARBA" id="ARBA00023136"/>
    </source>
</evidence>
<feature type="transmembrane region" description="Helical" evidence="6">
    <location>
        <begin position="325"/>
        <end position="350"/>
    </location>
</feature>
<dbReference type="Proteomes" id="UP000267268">
    <property type="component" value="Chromosome 1"/>
</dbReference>
<keyword evidence="5 6" id="KW-0472">Membrane</keyword>
<evidence type="ECO:0000313" key="7">
    <source>
        <dbReference type="EMBL" id="AZQ62685.1"/>
    </source>
</evidence>
<evidence type="ECO:0000256" key="6">
    <source>
        <dbReference type="SAM" id="Phobius"/>
    </source>
</evidence>
<dbReference type="RefSeq" id="WP_126614426.1">
    <property type="nucleotide sequence ID" value="NZ_CP034562.1"/>
</dbReference>
<dbReference type="GO" id="GO:0005886">
    <property type="term" value="C:plasma membrane"/>
    <property type="evidence" value="ECO:0007669"/>
    <property type="project" value="UniProtKB-SubCell"/>
</dbReference>
<keyword evidence="8" id="KW-1185">Reference proteome</keyword>
<accession>A0A3S9P3A4</accession>
<evidence type="ECO:0000313" key="8">
    <source>
        <dbReference type="Proteomes" id="UP000267268"/>
    </source>
</evidence>
<keyword evidence="2" id="KW-1003">Cell membrane</keyword>
<keyword evidence="3 6" id="KW-0812">Transmembrane</keyword>
<comment type="subcellular location">
    <subcellularLocation>
        <location evidence="1">Cell membrane</location>
        <topology evidence="1">Multi-pass membrane protein</topology>
    </subcellularLocation>
</comment>
<name>A0A3S9P3A4_9BACT</name>
<keyword evidence="4 6" id="KW-1133">Transmembrane helix</keyword>
<feature type="transmembrane region" description="Helical" evidence="6">
    <location>
        <begin position="291"/>
        <end position="313"/>
    </location>
</feature>
<protein>
    <submittedName>
        <fullName evidence="7">Flippase-like domain-containing protein</fullName>
    </submittedName>
</protein>
<feature type="transmembrane region" description="Helical" evidence="6">
    <location>
        <begin position="12"/>
        <end position="32"/>
    </location>
</feature>
<feature type="transmembrane region" description="Helical" evidence="6">
    <location>
        <begin position="174"/>
        <end position="195"/>
    </location>
</feature>
<evidence type="ECO:0000256" key="1">
    <source>
        <dbReference type="ARBA" id="ARBA00004651"/>
    </source>
</evidence>
<feature type="transmembrane region" description="Helical" evidence="6">
    <location>
        <begin position="250"/>
        <end position="270"/>
    </location>
</feature>
<evidence type="ECO:0000256" key="4">
    <source>
        <dbReference type="ARBA" id="ARBA00022989"/>
    </source>
</evidence>